<dbReference type="Proteomes" id="UP001156691">
    <property type="component" value="Unassembled WGS sequence"/>
</dbReference>
<dbReference type="Gene3D" id="3.10.105.10">
    <property type="entry name" value="Dipeptide-binding Protein, Domain 3"/>
    <property type="match status" value="1"/>
</dbReference>
<comment type="similarity">
    <text evidence="2">Belongs to the bacterial solute-binding protein 5 family.</text>
</comment>
<dbReference type="InterPro" id="IPR030678">
    <property type="entry name" value="Peptide/Ni-bd"/>
</dbReference>
<protein>
    <submittedName>
        <fullName evidence="5">ABC transporter substrate-binding protein</fullName>
    </submittedName>
</protein>
<dbReference type="EMBL" id="BSNS01000002">
    <property type="protein sequence ID" value="GLQ53024.1"/>
    <property type="molecule type" value="Genomic_DNA"/>
</dbReference>
<dbReference type="SUPFAM" id="SSF53850">
    <property type="entry name" value="Periplasmic binding protein-like II"/>
    <property type="match status" value="1"/>
</dbReference>
<keyword evidence="6" id="KW-1185">Reference proteome</keyword>
<dbReference type="PIRSF" id="PIRSF002741">
    <property type="entry name" value="MppA"/>
    <property type="match status" value="1"/>
</dbReference>
<keyword evidence="3" id="KW-0732">Signal</keyword>
<proteinExistence type="inferred from homology"/>
<evidence type="ECO:0000256" key="2">
    <source>
        <dbReference type="ARBA" id="ARBA00005695"/>
    </source>
</evidence>
<reference evidence="6" key="1">
    <citation type="journal article" date="2019" name="Int. J. Syst. Evol. Microbiol.">
        <title>The Global Catalogue of Microorganisms (GCM) 10K type strain sequencing project: providing services to taxonomists for standard genome sequencing and annotation.</title>
        <authorList>
            <consortium name="The Broad Institute Genomics Platform"/>
            <consortium name="The Broad Institute Genome Sequencing Center for Infectious Disease"/>
            <person name="Wu L."/>
            <person name="Ma J."/>
        </authorList>
    </citation>
    <scope>NUCLEOTIDE SEQUENCE [LARGE SCALE GENOMIC DNA]</scope>
    <source>
        <strain evidence="6">NBRC 112416</strain>
    </source>
</reference>
<name>A0ABQ5VZP4_9HYPH</name>
<accession>A0ABQ5VZP4</accession>
<comment type="caution">
    <text evidence="5">The sequence shown here is derived from an EMBL/GenBank/DDBJ whole genome shotgun (WGS) entry which is preliminary data.</text>
</comment>
<dbReference type="CDD" id="cd08494">
    <property type="entry name" value="PBP2_NikA_DppA_OppA_like_6"/>
    <property type="match status" value="1"/>
</dbReference>
<dbReference type="PANTHER" id="PTHR30290">
    <property type="entry name" value="PERIPLASMIC BINDING COMPONENT OF ABC TRANSPORTER"/>
    <property type="match status" value="1"/>
</dbReference>
<dbReference type="Pfam" id="PF00496">
    <property type="entry name" value="SBP_bac_5"/>
    <property type="match status" value="1"/>
</dbReference>
<dbReference type="InterPro" id="IPR039424">
    <property type="entry name" value="SBP_5"/>
</dbReference>
<dbReference type="PANTHER" id="PTHR30290:SF38">
    <property type="entry name" value="D,D-DIPEPTIDE-BINDING PERIPLASMIC PROTEIN DDPA-RELATED"/>
    <property type="match status" value="1"/>
</dbReference>
<gene>
    <name evidence="5" type="ORF">GCM10010862_02820</name>
</gene>
<feature type="domain" description="Solute-binding protein family 5" evidence="4">
    <location>
        <begin position="82"/>
        <end position="413"/>
    </location>
</feature>
<evidence type="ECO:0000313" key="6">
    <source>
        <dbReference type="Proteomes" id="UP001156691"/>
    </source>
</evidence>
<dbReference type="Gene3D" id="3.40.190.10">
    <property type="entry name" value="Periplasmic binding protein-like II"/>
    <property type="match status" value="1"/>
</dbReference>
<organism evidence="5 6">
    <name type="scientific">Devosia nitrariae</name>
    <dbReference type="NCBI Taxonomy" id="2071872"/>
    <lineage>
        <taxon>Bacteria</taxon>
        <taxon>Pseudomonadati</taxon>
        <taxon>Pseudomonadota</taxon>
        <taxon>Alphaproteobacteria</taxon>
        <taxon>Hyphomicrobiales</taxon>
        <taxon>Devosiaceae</taxon>
        <taxon>Devosia</taxon>
    </lineage>
</organism>
<evidence type="ECO:0000256" key="3">
    <source>
        <dbReference type="ARBA" id="ARBA00022729"/>
    </source>
</evidence>
<dbReference type="InterPro" id="IPR000914">
    <property type="entry name" value="SBP_5_dom"/>
</dbReference>
<sequence length="505" mass="55100">MPGEIGTVGELFMLKVLTVLSLALVMNAALAGAALAQQTQVRIAVALEPPTLDPTANAAEAVDIVVYQNVFEGLTRIDENGTVQPGLATEWTISEDGLTYTFTLAEGVTFHDGSAFDAEDVTFAFERIVAEDSLNAQKALYEPIESVTAVDPHTVEITLKRPTGTFLFDIGRPDAVIVAPESAENNARVPIGTGPFAFVQWDRGSRVILERNDVYWGERPALTRATYLFIGDTATLTNALLAGDVDGTNNMAAEVLDVFAADPRFKVLVGTTEGEVILATNNAREPFDNPKVRQAMAHAIDRHALIEGVTYGYSQPIGSHFAPHNPYYVDLTGTYPHDLDAAKALLAEAGLPDGFSATLKLPPVAYARMSGQILASQFAEVGIELELINVEWAQWLEDVFTNHDYDLSIVAHVEPFDIGIYADPDYYFGYDNPEFAALIETLNATTDDAERKDLAIEAQRILAEDAVNGYLFELAQTGVWDARLEGMWQNSPIEGVVLRDIRWVE</sequence>
<dbReference type="Gene3D" id="3.90.76.10">
    <property type="entry name" value="Dipeptide-binding Protein, Domain 1"/>
    <property type="match status" value="1"/>
</dbReference>
<evidence type="ECO:0000256" key="1">
    <source>
        <dbReference type="ARBA" id="ARBA00004418"/>
    </source>
</evidence>
<evidence type="ECO:0000259" key="4">
    <source>
        <dbReference type="Pfam" id="PF00496"/>
    </source>
</evidence>
<comment type="subcellular location">
    <subcellularLocation>
        <location evidence="1">Periplasm</location>
    </subcellularLocation>
</comment>
<evidence type="ECO:0000313" key="5">
    <source>
        <dbReference type="EMBL" id="GLQ53024.1"/>
    </source>
</evidence>